<comment type="caution">
    <text evidence="2">The sequence shown here is derived from an EMBL/GenBank/DDBJ whole genome shotgun (WGS) entry which is preliminary data.</text>
</comment>
<evidence type="ECO:0000259" key="1">
    <source>
        <dbReference type="Pfam" id="PF04397"/>
    </source>
</evidence>
<name>A0A934JCC1_9BACL</name>
<dbReference type="RefSeq" id="WP_199021801.1">
    <property type="nucleotide sequence ID" value="NZ_JAELUP010000117.1"/>
</dbReference>
<dbReference type="Pfam" id="PF04397">
    <property type="entry name" value="LytTR"/>
    <property type="match status" value="1"/>
</dbReference>
<reference evidence="2" key="1">
    <citation type="submission" date="2020-12" db="EMBL/GenBank/DDBJ databases">
        <authorList>
            <person name="Huq M.A."/>
        </authorList>
    </citation>
    <scope>NUCLEOTIDE SEQUENCE</scope>
    <source>
        <strain evidence="2">MAHUQ-46</strain>
    </source>
</reference>
<keyword evidence="3" id="KW-1185">Reference proteome</keyword>
<dbReference type="EMBL" id="JAELUP010000117">
    <property type="protein sequence ID" value="MBJ6364205.1"/>
    <property type="molecule type" value="Genomic_DNA"/>
</dbReference>
<dbReference type="InterPro" id="IPR007492">
    <property type="entry name" value="LytTR_DNA-bd_dom"/>
</dbReference>
<dbReference type="Proteomes" id="UP000640274">
    <property type="component" value="Unassembled WGS sequence"/>
</dbReference>
<accession>A0A934JCC1</accession>
<proteinExistence type="predicted"/>
<dbReference type="GO" id="GO:0003677">
    <property type="term" value="F:DNA binding"/>
    <property type="evidence" value="ECO:0007669"/>
    <property type="project" value="UniProtKB-KW"/>
</dbReference>
<organism evidence="2 3">
    <name type="scientific">Paenibacillus roseus</name>
    <dbReference type="NCBI Taxonomy" id="2798579"/>
    <lineage>
        <taxon>Bacteria</taxon>
        <taxon>Bacillati</taxon>
        <taxon>Bacillota</taxon>
        <taxon>Bacilli</taxon>
        <taxon>Bacillales</taxon>
        <taxon>Paenibacillaceae</taxon>
        <taxon>Paenibacillus</taxon>
    </lineage>
</organism>
<sequence>MPKITVVKKISRTEFELVEIDEVDDVLYVCVREGLLHFQTHDGLFKQISTLEEQQRYTEKLGYVKVERGYLVNMTQAESYDPKQHTIDFGEGVPKVAVSKPFRANVPENIHLRKCQVSFNVLNGLR</sequence>
<keyword evidence="2" id="KW-0238">DNA-binding</keyword>
<evidence type="ECO:0000313" key="2">
    <source>
        <dbReference type="EMBL" id="MBJ6364205.1"/>
    </source>
</evidence>
<dbReference type="Gene3D" id="2.40.50.1020">
    <property type="entry name" value="LytTr DNA-binding domain"/>
    <property type="match status" value="1"/>
</dbReference>
<protein>
    <submittedName>
        <fullName evidence="2">LytTR family transcriptional regulator DNA-binding domain-containing protein</fullName>
    </submittedName>
</protein>
<feature type="domain" description="HTH LytTR-type" evidence="1">
    <location>
        <begin position="22"/>
        <end position="106"/>
    </location>
</feature>
<evidence type="ECO:0000313" key="3">
    <source>
        <dbReference type="Proteomes" id="UP000640274"/>
    </source>
</evidence>
<dbReference type="AlphaFoldDB" id="A0A934JCC1"/>
<gene>
    <name evidence="2" type="ORF">JFN88_23595</name>
</gene>